<dbReference type="SUPFAM" id="SSF51735">
    <property type="entry name" value="NAD(P)-binding Rossmann-fold domains"/>
    <property type="match status" value="1"/>
</dbReference>
<dbReference type="AlphaFoldDB" id="A0A090QSQ8"/>
<evidence type="ECO:0000259" key="3">
    <source>
        <dbReference type="SMART" id="SM01003"/>
    </source>
</evidence>
<dbReference type="PANTHER" id="PTHR42795:SF1">
    <property type="entry name" value="ALANINE DEHYDROGENASE"/>
    <property type="match status" value="1"/>
</dbReference>
<dbReference type="EC" id="1.4.1.1" evidence="4"/>
<dbReference type="Pfam" id="PF01262">
    <property type="entry name" value="AlaDh_PNT_C"/>
    <property type="match status" value="1"/>
</dbReference>
<feature type="domain" description="Alanine dehydrogenase/pyridine nucleotide transhydrogenase N-terminal" evidence="3">
    <location>
        <begin position="4"/>
        <end position="137"/>
    </location>
</feature>
<dbReference type="InterPro" id="IPR036291">
    <property type="entry name" value="NAD(P)-bd_dom_sf"/>
</dbReference>
<dbReference type="GO" id="GO:0000286">
    <property type="term" value="F:alanine dehydrogenase activity"/>
    <property type="evidence" value="ECO:0007669"/>
    <property type="project" value="UniProtKB-EC"/>
</dbReference>
<dbReference type="InterPro" id="IPR007698">
    <property type="entry name" value="AlaDH/PNT_NAD(H)-bd"/>
</dbReference>
<reference evidence="4 5" key="1">
    <citation type="journal article" date="2014" name="Genome Announc.">
        <title>Draft Genome Sequences of Two Vibrionaceae Species, Vibrio ponticus C121 and Photobacterium aphoticum C119, Isolated as Coral Reef Microbiota.</title>
        <authorList>
            <person name="Al-saari N."/>
            <person name="Meirelles P.M."/>
            <person name="Mino S."/>
            <person name="Suda W."/>
            <person name="Oshima K."/>
            <person name="Hattori M."/>
            <person name="Ohkuma M."/>
            <person name="Thompson F.L."/>
            <person name="Gomez-Gil B."/>
            <person name="Sawabe T."/>
            <person name="Sawabe T."/>
        </authorList>
    </citation>
    <scope>NUCLEOTIDE SEQUENCE [LARGE SCALE GENOMIC DNA]</scope>
    <source>
        <strain evidence="4 5">JCM 19237</strain>
    </source>
</reference>
<name>A0A090QSQ8_9GAMM</name>
<evidence type="ECO:0000256" key="1">
    <source>
        <dbReference type="ARBA" id="ARBA00023002"/>
    </source>
</evidence>
<evidence type="ECO:0000259" key="2">
    <source>
        <dbReference type="SMART" id="SM01002"/>
    </source>
</evidence>
<dbReference type="STRING" id="754436.JCM19237_4235"/>
<dbReference type="SUPFAM" id="SSF52283">
    <property type="entry name" value="Formate/glycerate dehydrogenase catalytic domain-like"/>
    <property type="match status" value="1"/>
</dbReference>
<gene>
    <name evidence="4" type="ORF">JCM19237_4235</name>
</gene>
<proteinExistence type="predicted"/>
<dbReference type="PANTHER" id="PTHR42795">
    <property type="entry name" value="ALANINE DEHYDROGENASE"/>
    <property type="match status" value="1"/>
</dbReference>
<dbReference type="Proteomes" id="UP000029227">
    <property type="component" value="Unassembled WGS sequence"/>
</dbReference>
<dbReference type="EMBL" id="BBMN01000005">
    <property type="protein sequence ID" value="GAL04869.1"/>
    <property type="molecule type" value="Genomic_DNA"/>
</dbReference>
<organism evidence="4 5">
    <name type="scientific">Photobacterium aphoticum</name>
    <dbReference type="NCBI Taxonomy" id="754436"/>
    <lineage>
        <taxon>Bacteria</taxon>
        <taxon>Pseudomonadati</taxon>
        <taxon>Pseudomonadota</taxon>
        <taxon>Gammaproteobacteria</taxon>
        <taxon>Vibrionales</taxon>
        <taxon>Vibrionaceae</taxon>
        <taxon>Photobacterium</taxon>
    </lineage>
</organism>
<dbReference type="Gene3D" id="3.40.50.720">
    <property type="entry name" value="NAD(P)-binding Rossmann-like Domain"/>
    <property type="match status" value="2"/>
</dbReference>
<dbReference type="InterPro" id="IPR007886">
    <property type="entry name" value="AlaDH/PNT_N"/>
</dbReference>
<keyword evidence="1 4" id="KW-0560">Oxidoreductase</keyword>
<evidence type="ECO:0000313" key="5">
    <source>
        <dbReference type="Proteomes" id="UP000029227"/>
    </source>
</evidence>
<dbReference type="GO" id="GO:0006524">
    <property type="term" value="P:alanine catabolic process"/>
    <property type="evidence" value="ECO:0007669"/>
    <property type="project" value="TreeGrafter"/>
</dbReference>
<comment type="caution">
    <text evidence="4">The sequence shown here is derived from an EMBL/GenBank/DDBJ whole genome shotgun (WGS) entry which is preliminary data.</text>
</comment>
<dbReference type="eggNOG" id="COG0686">
    <property type="taxonomic scope" value="Bacteria"/>
</dbReference>
<dbReference type="SMART" id="SM01002">
    <property type="entry name" value="AlaDh_PNT_C"/>
    <property type="match status" value="1"/>
</dbReference>
<sequence length="256" mass="27173">MIIGVPKEIKAYEERVGLVPHCVRELTLLGHQVLIETQAGVAIGFSNADYKNAGAVIISNAKEVFTRSEMIVKVKEPQTEERVMLSRGQILFTYLHLAPDITQTKSLIDSKAICIAYESVTDSLGKCPLLAPMSAIAGRMSIQAGAQSLEHSHGGKGLLVCGVPGVEAARIVILGGGMVGANAARMALGWQAEVTLLDNNLATLAALDREFAGQVTLLYATHETIDNLVSRADIIVGAVRSPNATPPVMLTADHLP</sequence>
<evidence type="ECO:0000313" key="4">
    <source>
        <dbReference type="EMBL" id="GAL04869.1"/>
    </source>
</evidence>
<accession>A0A090QSQ8</accession>
<dbReference type="Pfam" id="PF05222">
    <property type="entry name" value="AlaDh_PNT_N"/>
    <property type="match status" value="1"/>
</dbReference>
<feature type="domain" description="Alanine dehydrogenase/pyridine nucleotide transhydrogenase NAD(H)-binding" evidence="2">
    <location>
        <begin position="149"/>
        <end position="256"/>
    </location>
</feature>
<dbReference type="SMART" id="SM01003">
    <property type="entry name" value="AlaDh_PNT_N"/>
    <property type="match status" value="1"/>
</dbReference>
<dbReference type="GO" id="GO:0005886">
    <property type="term" value="C:plasma membrane"/>
    <property type="evidence" value="ECO:0007669"/>
    <property type="project" value="TreeGrafter"/>
</dbReference>
<protein>
    <submittedName>
        <fullName evidence="4">Alanine dehydrogenase</fullName>
        <ecNumber evidence="4">1.4.1.1</ecNumber>
    </submittedName>
</protein>